<accession>A0ABW3ULJ0</accession>
<evidence type="ECO:0000313" key="10">
    <source>
        <dbReference type="Proteomes" id="UP001597180"/>
    </source>
</evidence>
<evidence type="ECO:0000256" key="7">
    <source>
        <dbReference type="RuleBase" id="RU363032"/>
    </source>
</evidence>
<feature type="domain" description="ABC transmembrane type-1" evidence="8">
    <location>
        <begin position="80"/>
        <end position="271"/>
    </location>
</feature>
<feature type="transmembrane region" description="Helical" evidence="7">
    <location>
        <begin position="21"/>
        <end position="43"/>
    </location>
</feature>
<comment type="caution">
    <text evidence="9">The sequence shown here is derived from an EMBL/GenBank/DDBJ whole genome shotgun (WGS) entry which is preliminary data.</text>
</comment>
<gene>
    <name evidence="9" type="ORF">ACFQ4B_14420</name>
</gene>
<keyword evidence="6 7" id="KW-0472">Membrane</keyword>
<feature type="transmembrane region" description="Helical" evidence="7">
    <location>
        <begin position="249"/>
        <end position="271"/>
    </location>
</feature>
<feature type="transmembrane region" description="Helical" evidence="7">
    <location>
        <begin position="203"/>
        <end position="223"/>
    </location>
</feature>
<keyword evidence="4 7" id="KW-0812">Transmembrane</keyword>
<dbReference type="PANTHER" id="PTHR43744">
    <property type="entry name" value="ABC TRANSPORTER PERMEASE PROTEIN MG189-RELATED-RELATED"/>
    <property type="match status" value="1"/>
</dbReference>
<keyword evidence="10" id="KW-1185">Reference proteome</keyword>
<name>A0ABW3ULJ0_9BACL</name>
<evidence type="ECO:0000256" key="6">
    <source>
        <dbReference type="ARBA" id="ARBA00023136"/>
    </source>
</evidence>
<dbReference type="Gene3D" id="1.10.3720.10">
    <property type="entry name" value="MetI-like"/>
    <property type="match status" value="1"/>
</dbReference>
<evidence type="ECO:0000256" key="3">
    <source>
        <dbReference type="ARBA" id="ARBA00022475"/>
    </source>
</evidence>
<organism evidence="9 10">
    <name type="scientific">Paenibacillus vulneris</name>
    <dbReference type="NCBI Taxonomy" id="1133364"/>
    <lineage>
        <taxon>Bacteria</taxon>
        <taxon>Bacillati</taxon>
        <taxon>Bacillota</taxon>
        <taxon>Bacilli</taxon>
        <taxon>Bacillales</taxon>
        <taxon>Paenibacillaceae</taxon>
        <taxon>Paenibacillus</taxon>
    </lineage>
</organism>
<evidence type="ECO:0000256" key="4">
    <source>
        <dbReference type="ARBA" id="ARBA00022692"/>
    </source>
</evidence>
<comment type="subcellular location">
    <subcellularLocation>
        <location evidence="1 7">Cell membrane</location>
        <topology evidence="1 7">Multi-pass membrane protein</topology>
    </subcellularLocation>
</comment>
<keyword evidence="3" id="KW-1003">Cell membrane</keyword>
<proteinExistence type="inferred from homology"/>
<evidence type="ECO:0000256" key="1">
    <source>
        <dbReference type="ARBA" id="ARBA00004651"/>
    </source>
</evidence>
<dbReference type="InterPro" id="IPR035906">
    <property type="entry name" value="MetI-like_sf"/>
</dbReference>
<feature type="transmembrane region" description="Helical" evidence="7">
    <location>
        <begin position="148"/>
        <end position="165"/>
    </location>
</feature>
<protein>
    <submittedName>
        <fullName evidence="9">Carbohydrate ABC transporter permease</fullName>
    </submittedName>
</protein>
<keyword evidence="5 7" id="KW-1133">Transmembrane helix</keyword>
<dbReference type="Pfam" id="PF00528">
    <property type="entry name" value="BPD_transp_1"/>
    <property type="match status" value="1"/>
</dbReference>
<dbReference type="PANTHER" id="PTHR43744:SF12">
    <property type="entry name" value="ABC TRANSPORTER PERMEASE PROTEIN MG189-RELATED"/>
    <property type="match status" value="1"/>
</dbReference>
<dbReference type="SUPFAM" id="SSF161098">
    <property type="entry name" value="MetI-like"/>
    <property type="match status" value="1"/>
</dbReference>
<dbReference type="CDD" id="cd06261">
    <property type="entry name" value="TM_PBP2"/>
    <property type="match status" value="1"/>
</dbReference>
<sequence>MKVTGNAGGTNKRRRFGATIVLLHIVLIIGAAGMVFPFVWMIATSLKLPKDVFSLQLIPETMTLDNYAALFVQSPFADWMLNSLIVACITTASVALFDTVAGYILARFSFHGKQVIFIAILSTMMVPTEMLIIPWYIASVQLDWVDTYTGILFPGIMSAFGIFLMKQFMEQVPQELLDAARVDGLNEWSIMVRIAVPLVRPALAALGILTFLSSWNAFIWPLIVTQSPERLTIPVGISFFSSEQKDSSGWAMIMTGASVSVLPLIAVFLLFQKHIIRGIALTGLK</sequence>
<reference evidence="10" key="1">
    <citation type="journal article" date="2019" name="Int. J. Syst. Evol. Microbiol.">
        <title>The Global Catalogue of Microorganisms (GCM) 10K type strain sequencing project: providing services to taxonomists for standard genome sequencing and annotation.</title>
        <authorList>
            <consortium name="The Broad Institute Genomics Platform"/>
            <consortium name="The Broad Institute Genome Sequencing Center for Infectious Disease"/>
            <person name="Wu L."/>
            <person name="Ma J."/>
        </authorList>
    </citation>
    <scope>NUCLEOTIDE SEQUENCE [LARGE SCALE GENOMIC DNA]</scope>
    <source>
        <strain evidence="10">CCUG 53270</strain>
    </source>
</reference>
<dbReference type="RefSeq" id="WP_345589854.1">
    <property type="nucleotide sequence ID" value="NZ_BAABJG010000021.1"/>
</dbReference>
<evidence type="ECO:0000256" key="2">
    <source>
        <dbReference type="ARBA" id="ARBA00022448"/>
    </source>
</evidence>
<evidence type="ECO:0000256" key="5">
    <source>
        <dbReference type="ARBA" id="ARBA00022989"/>
    </source>
</evidence>
<evidence type="ECO:0000259" key="8">
    <source>
        <dbReference type="PROSITE" id="PS50928"/>
    </source>
</evidence>
<evidence type="ECO:0000313" key="9">
    <source>
        <dbReference type="EMBL" id="MFD1221317.1"/>
    </source>
</evidence>
<feature type="transmembrane region" description="Helical" evidence="7">
    <location>
        <begin position="115"/>
        <end position="136"/>
    </location>
</feature>
<feature type="transmembrane region" description="Helical" evidence="7">
    <location>
        <begin position="84"/>
        <end position="106"/>
    </location>
</feature>
<dbReference type="PROSITE" id="PS50928">
    <property type="entry name" value="ABC_TM1"/>
    <property type="match status" value="1"/>
</dbReference>
<keyword evidence="2 7" id="KW-0813">Transport</keyword>
<dbReference type="InterPro" id="IPR000515">
    <property type="entry name" value="MetI-like"/>
</dbReference>
<comment type="similarity">
    <text evidence="7">Belongs to the binding-protein-dependent transport system permease family.</text>
</comment>
<dbReference type="Proteomes" id="UP001597180">
    <property type="component" value="Unassembled WGS sequence"/>
</dbReference>
<dbReference type="EMBL" id="JBHTLU010000015">
    <property type="protein sequence ID" value="MFD1221317.1"/>
    <property type="molecule type" value="Genomic_DNA"/>
</dbReference>